<sequence length="148" mass="16878">MSVRFNYRKVNPTALNAMQTFEQAVSSSGLDKVLYELIKIRASQINGCAYCIDSHVKDLLQLGEPLERAMLLSVWREIPTYSDKEKAVLELTEYVVRISDSGVPQSVYERVREHFSEKEYIDLVMAINAICSWNRIAISTGMYPGCFD</sequence>
<gene>
    <name evidence="2" type="ORF">EJP77_07670</name>
</gene>
<dbReference type="PANTHER" id="PTHR35446:SF2">
    <property type="entry name" value="CARBOXYMUCONOLACTONE DECARBOXYLASE-LIKE DOMAIN-CONTAINING PROTEIN"/>
    <property type="match status" value="1"/>
</dbReference>
<feature type="domain" description="Carboxymuconolactone decarboxylase-like" evidence="1">
    <location>
        <begin position="12"/>
        <end position="93"/>
    </location>
</feature>
<dbReference type="OrthoDB" id="9801997at2"/>
<comment type="caution">
    <text evidence="2">The sequence shown here is derived from an EMBL/GenBank/DDBJ whole genome shotgun (WGS) entry which is preliminary data.</text>
</comment>
<dbReference type="InterPro" id="IPR004675">
    <property type="entry name" value="AhpD_core"/>
</dbReference>
<dbReference type="EMBL" id="RZNX01000002">
    <property type="protein sequence ID" value="RUT33515.1"/>
    <property type="molecule type" value="Genomic_DNA"/>
</dbReference>
<dbReference type="InterPro" id="IPR029032">
    <property type="entry name" value="AhpD-like"/>
</dbReference>
<dbReference type="InterPro" id="IPR003779">
    <property type="entry name" value="CMD-like"/>
</dbReference>
<dbReference type="Gene3D" id="1.20.1290.10">
    <property type="entry name" value="AhpD-like"/>
    <property type="match status" value="1"/>
</dbReference>
<dbReference type="RefSeq" id="WP_127198629.1">
    <property type="nucleotide sequence ID" value="NZ_RZNX01000002.1"/>
</dbReference>
<dbReference type="NCBIfam" id="TIGR00778">
    <property type="entry name" value="ahpD_dom"/>
    <property type="match status" value="1"/>
</dbReference>
<evidence type="ECO:0000259" key="1">
    <source>
        <dbReference type="Pfam" id="PF02627"/>
    </source>
</evidence>
<dbReference type="PANTHER" id="PTHR35446">
    <property type="entry name" value="SI:CH211-175M2.5"/>
    <property type="match status" value="1"/>
</dbReference>
<evidence type="ECO:0000313" key="2">
    <source>
        <dbReference type="EMBL" id="RUT33515.1"/>
    </source>
</evidence>
<dbReference type="Pfam" id="PF02627">
    <property type="entry name" value="CMD"/>
    <property type="match status" value="1"/>
</dbReference>
<dbReference type="Proteomes" id="UP000272464">
    <property type="component" value="Unassembled WGS sequence"/>
</dbReference>
<dbReference type="SUPFAM" id="SSF69118">
    <property type="entry name" value="AhpD-like"/>
    <property type="match status" value="1"/>
</dbReference>
<name>A0A433XHH3_9BACL</name>
<dbReference type="GO" id="GO:0051920">
    <property type="term" value="F:peroxiredoxin activity"/>
    <property type="evidence" value="ECO:0007669"/>
    <property type="project" value="InterPro"/>
</dbReference>
<proteinExistence type="predicted"/>
<protein>
    <submittedName>
        <fullName evidence="2">Carboxymuconolactone decarboxylase family protein</fullName>
    </submittedName>
</protein>
<organism evidence="2 3">
    <name type="scientific">Paenibacillus zeisoli</name>
    <dbReference type="NCBI Taxonomy" id="2496267"/>
    <lineage>
        <taxon>Bacteria</taxon>
        <taxon>Bacillati</taxon>
        <taxon>Bacillota</taxon>
        <taxon>Bacilli</taxon>
        <taxon>Bacillales</taxon>
        <taxon>Paenibacillaceae</taxon>
        <taxon>Paenibacillus</taxon>
    </lineage>
</organism>
<reference evidence="2 3" key="1">
    <citation type="submission" date="2018-12" db="EMBL/GenBank/DDBJ databases">
        <authorList>
            <person name="Sun L."/>
            <person name="Chen Z."/>
        </authorList>
    </citation>
    <scope>NUCLEOTIDE SEQUENCE [LARGE SCALE GENOMIC DNA]</scope>
    <source>
        <strain evidence="2 3">3-5-3</strain>
    </source>
</reference>
<evidence type="ECO:0000313" key="3">
    <source>
        <dbReference type="Proteomes" id="UP000272464"/>
    </source>
</evidence>
<dbReference type="AlphaFoldDB" id="A0A433XHH3"/>
<keyword evidence="3" id="KW-1185">Reference proteome</keyword>
<accession>A0A433XHH3</accession>